<feature type="compositionally biased region" description="Low complexity" evidence="1">
    <location>
        <begin position="671"/>
        <end position="699"/>
    </location>
</feature>
<feature type="compositionally biased region" description="Basic and acidic residues" evidence="1">
    <location>
        <begin position="511"/>
        <end position="524"/>
    </location>
</feature>
<reference evidence="2" key="1">
    <citation type="submission" date="2023-03" db="EMBL/GenBank/DDBJ databases">
        <title>Mating type loci evolution in Malassezia.</title>
        <authorList>
            <person name="Coelho M.A."/>
        </authorList>
    </citation>
    <scope>NUCLEOTIDE SEQUENCE</scope>
    <source>
        <strain evidence="2">CBS 10434</strain>
    </source>
</reference>
<feature type="compositionally biased region" description="Low complexity" evidence="1">
    <location>
        <begin position="1093"/>
        <end position="1104"/>
    </location>
</feature>
<dbReference type="CDD" id="cd06503">
    <property type="entry name" value="ATP-synt_Fo_b"/>
    <property type="match status" value="1"/>
</dbReference>
<feature type="compositionally biased region" description="Polar residues" evidence="1">
    <location>
        <begin position="540"/>
        <end position="552"/>
    </location>
</feature>
<evidence type="ECO:0000256" key="1">
    <source>
        <dbReference type="SAM" id="MobiDB-lite"/>
    </source>
</evidence>
<feature type="region of interest" description="Disordered" evidence="1">
    <location>
        <begin position="746"/>
        <end position="834"/>
    </location>
</feature>
<dbReference type="Proteomes" id="UP001220961">
    <property type="component" value="Chromosome 6"/>
</dbReference>
<feature type="compositionally biased region" description="Low complexity" evidence="1">
    <location>
        <begin position="85"/>
        <end position="97"/>
    </location>
</feature>
<feature type="compositionally biased region" description="Polar residues" evidence="1">
    <location>
        <begin position="233"/>
        <end position="245"/>
    </location>
</feature>
<feature type="compositionally biased region" description="Basic and acidic residues" evidence="1">
    <location>
        <begin position="269"/>
        <end position="280"/>
    </location>
</feature>
<feature type="region of interest" description="Disordered" evidence="1">
    <location>
        <begin position="1"/>
        <end position="188"/>
    </location>
</feature>
<protein>
    <submittedName>
        <fullName evidence="2">Uncharacterized protein</fullName>
    </submittedName>
</protein>
<proteinExistence type="predicted"/>
<feature type="region of interest" description="Disordered" evidence="1">
    <location>
        <begin position="1063"/>
        <end position="1104"/>
    </location>
</feature>
<gene>
    <name evidence="2" type="ORF">MCAP1_003092</name>
</gene>
<feature type="compositionally biased region" description="Polar residues" evidence="1">
    <location>
        <begin position="161"/>
        <end position="170"/>
    </location>
</feature>
<evidence type="ECO:0000313" key="2">
    <source>
        <dbReference type="EMBL" id="WFD20838.1"/>
    </source>
</evidence>
<feature type="compositionally biased region" description="Acidic residues" evidence="1">
    <location>
        <begin position="358"/>
        <end position="367"/>
    </location>
</feature>
<evidence type="ECO:0000313" key="3">
    <source>
        <dbReference type="Proteomes" id="UP001220961"/>
    </source>
</evidence>
<dbReference type="AlphaFoldDB" id="A0AAF0EAQ3"/>
<sequence length="1104" mass="121128">MAFALPRKSRGDRPAPSPGAIDRSQDLKSVLNASSYRQSQSVPSSTPHVGRRPQAFAQDVSTSLTPSTPRRALRPYGEFPEANWSASRQSASSAAAATPVRSPLAPAPMTILDDDDADRDAPTASFARDYVEAPPARNPFVPTRPSGARAASPPKPMLTQAPLSPVSSTDDPLLLNEPARPDLSMQAAQGDASLLAMVRRFEREDLGMTSTTATPRKRPLSSFRDDTPRRARPSSTWTPRRSTAPTRHRRADGVSTPSLYDRSLGVAERVARLRSPDKARHSPMPSVESTHSPVTTWAPDWEPSMSRTMALDEVPAMDVPEMEPVPETEEPERPETETPWDPAWDGDEPADTQAEVNWQEEPEAEQVEAERREAEQAEAERRETERREAERREAERREAERLEAERLEAERLEAERLEAERLEAEQAEAERLEAERLEAERLEAERLEAEQAEAERLEAERLEAERLEAERLEAEQAEAERLEAERLEAEQEAERLEAERLEAERLEAERLEADRQAQRHEAERLGAQPAETEHRPSVSPLKQGTQADTPAQTLFRPPRSWLPTSTSSTEAWLERAAPAPRLFHSAPRRRPRPSQEPMYVDFDQAMDKGPAFPPSPSPRRTKAQHDTSWFERAGPSHEASYTPRTHTSPGPSPWHPSPSKAVPMEPEPPRDAAAATEPATDPWLDAPPEAMPDAPASAELDSDDMVDGALEETLEAIEALEDELRHMASEGSLAPKAHDAPLHLDELQREATPATSAAPRAHTPTPHAVSLEGARARRTPSPTKSAKAQRVLPSPAVRRPAEAGARRAASVPPVAPEPPSGAPLVAAPAADEPSVPDLSASLSASLASRAMMLARPYPTSCIEVSSLNPAAAARAAAILKVHHRYIQEGYLGDVEPLYPPVPGDVSQTLPALLDAAEQALRPSAHPLCAQARTGVWSNEAWAALDDQFRAHLRATDTADVDADEVIVSFLEALGLEPDDLQGAWSLARLYARVPALQARYLREQEQDAAEAMRERSFQWLSQRTKRTCDVALGEGAPSAEHAPPTKRVRPASPLWTRVWGWVAGRSTPPDAPAPVVAPSRPRPRSRLPRPRRGPGLSPARSEPA</sequence>
<accession>A0AAF0EAQ3</accession>
<feature type="compositionally biased region" description="Polar residues" evidence="1">
    <location>
        <begin position="59"/>
        <end position="68"/>
    </location>
</feature>
<feature type="compositionally biased region" description="Acidic residues" evidence="1">
    <location>
        <begin position="320"/>
        <end position="330"/>
    </location>
</feature>
<feature type="compositionally biased region" description="Low complexity" evidence="1">
    <location>
        <begin position="34"/>
        <end position="45"/>
    </location>
</feature>
<feature type="region of interest" description="Disordered" evidence="1">
    <location>
        <begin position="511"/>
        <end position="701"/>
    </location>
</feature>
<organism evidence="2 3">
    <name type="scientific">Malassezia caprae</name>
    <dbReference type="NCBI Taxonomy" id="1381934"/>
    <lineage>
        <taxon>Eukaryota</taxon>
        <taxon>Fungi</taxon>
        <taxon>Dikarya</taxon>
        <taxon>Basidiomycota</taxon>
        <taxon>Ustilaginomycotina</taxon>
        <taxon>Malasseziomycetes</taxon>
        <taxon>Malasseziales</taxon>
        <taxon>Malasseziaceae</taxon>
        <taxon>Malassezia</taxon>
    </lineage>
</organism>
<feature type="compositionally biased region" description="Low complexity" evidence="1">
    <location>
        <begin position="751"/>
        <end position="768"/>
    </location>
</feature>
<keyword evidence="3" id="KW-1185">Reference proteome</keyword>
<dbReference type="EMBL" id="CP119913">
    <property type="protein sequence ID" value="WFD20838.1"/>
    <property type="molecule type" value="Genomic_DNA"/>
</dbReference>
<feature type="compositionally biased region" description="Basic and acidic residues" evidence="1">
    <location>
        <begin position="368"/>
        <end position="408"/>
    </location>
</feature>
<feature type="region of interest" description="Disordered" evidence="1">
    <location>
        <begin position="204"/>
        <end position="408"/>
    </location>
</feature>
<feature type="compositionally biased region" description="Basic residues" evidence="1">
    <location>
        <begin position="1081"/>
        <end position="1092"/>
    </location>
</feature>
<name>A0AAF0EAQ3_9BASI</name>